<evidence type="ECO:0008006" key="4">
    <source>
        <dbReference type="Google" id="ProtNLM"/>
    </source>
</evidence>
<name>A0A1W1W8B7_SULTA</name>
<keyword evidence="1" id="KW-1133">Transmembrane helix</keyword>
<feature type="transmembrane region" description="Helical" evidence="1">
    <location>
        <begin position="218"/>
        <end position="238"/>
    </location>
</feature>
<dbReference type="OrthoDB" id="2083832at2"/>
<dbReference type="Proteomes" id="UP000192660">
    <property type="component" value="Unassembled WGS sequence"/>
</dbReference>
<evidence type="ECO:0000313" key="3">
    <source>
        <dbReference type="Proteomes" id="UP000192660"/>
    </source>
</evidence>
<feature type="transmembrane region" description="Helical" evidence="1">
    <location>
        <begin position="29"/>
        <end position="49"/>
    </location>
</feature>
<dbReference type="RefSeq" id="WP_084660848.1">
    <property type="nucleotide sequence ID" value="NZ_FWWY01000001.1"/>
</dbReference>
<proteinExistence type="predicted"/>
<feature type="transmembrane region" description="Helical" evidence="1">
    <location>
        <begin position="128"/>
        <end position="146"/>
    </location>
</feature>
<feature type="transmembrane region" description="Helical" evidence="1">
    <location>
        <begin position="56"/>
        <end position="77"/>
    </location>
</feature>
<accession>A0A1W1W8B7</accession>
<evidence type="ECO:0000256" key="1">
    <source>
        <dbReference type="SAM" id="Phobius"/>
    </source>
</evidence>
<feature type="transmembrane region" description="Helical" evidence="1">
    <location>
        <begin position="247"/>
        <end position="267"/>
    </location>
</feature>
<dbReference type="Gene3D" id="1.10.3730.20">
    <property type="match status" value="1"/>
</dbReference>
<keyword evidence="3" id="KW-1185">Reference proteome</keyword>
<keyword evidence="1" id="KW-0812">Transmembrane</keyword>
<protein>
    <recommendedName>
        <fullName evidence="4">EamA domain-containing protein</fullName>
    </recommendedName>
</protein>
<dbReference type="EMBL" id="FWWY01000001">
    <property type="protein sequence ID" value="SMC02300.1"/>
    <property type="molecule type" value="Genomic_DNA"/>
</dbReference>
<gene>
    <name evidence="2" type="ORF">SAMN00768000_0520</name>
</gene>
<evidence type="ECO:0000313" key="2">
    <source>
        <dbReference type="EMBL" id="SMC02300.1"/>
    </source>
</evidence>
<keyword evidence="1" id="KW-0472">Membrane</keyword>
<dbReference type="AlphaFoldDB" id="A0A1W1W8B7"/>
<feature type="transmembrane region" description="Helical" evidence="1">
    <location>
        <begin position="97"/>
        <end position="121"/>
    </location>
</feature>
<feature type="transmembrane region" description="Helical" evidence="1">
    <location>
        <begin position="158"/>
        <end position="177"/>
    </location>
</feature>
<sequence length="277" mass="30391">MGLWLIVRIFSLSGERMVLTALGRHSDPWGIMGASSVMAALFLWLGVFLQHQPLTWLWPILWPSMVYAAAFSLYTWALSKGPISEVSPWSNATTLLLFLWHPGLSQGIGFIASFAIGAWLAGAQSLSLAGWVMLASDVFFAAGRLLDVHYRLYSPLTYGANLMTWVSLWILSGLALSRGRGKILSTVKNFPVLSTLEGFFNALSYVSVIMLLRQMPVAIIEAVSSIAGLLAALGGFIFHEQMTVRQILGAFIMSASAFFLLLTQSPITLNSKWDMPL</sequence>
<reference evidence="3" key="1">
    <citation type="submission" date="2017-04" db="EMBL/GenBank/DDBJ databases">
        <authorList>
            <person name="Varghese N."/>
            <person name="Submissions S."/>
        </authorList>
    </citation>
    <scope>NUCLEOTIDE SEQUENCE [LARGE SCALE GENOMIC DNA]</scope>
    <source>
        <strain evidence="3">DSM 9293</strain>
    </source>
</reference>
<feature type="transmembrane region" description="Helical" evidence="1">
    <location>
        <begin position="189"/>
        <end position="212"/>
    </location>
</feature>
<organism evidence="2 3">
    <name type="scientific">Sulfobacillus thermosulfidooxidans (strain DSM 9293 / VKM B-1269 / AT-1)</name>
    <dbReference type="NCBI Taxonomy" id="929705"/>
    <lineage>
        <taxon>Bacteria</taxon>
        <taxon>Bacillati</taxon>
        <taxon>Bacillota</taxon>
        <taxon>Clostridia</taxon>
        <taxon>Eubacteriales</taxon>
        <taxon>Clostridiales Family XVII. Incertae Sedis</taxon>
        <taxon>Sulfobacillus</taxon>
    </lineage>
</organism>